<keyword evidence="1 2" id="KW-0103">Bromodomain</keyword>
<dbReference type="PANTHER" id="PTHR15398:SF4">
    <property type="entry name" value="BROMODOMAIN-CONTAINING PROTEIN 8 ISOFORM X1"/>
    <property type="match status" value="1"/>
</dbReference>
<feature type="compositionally biased region" description="Polar residues" evidence="3">
    <location>
        <begin position="169"/>
        <end position="188"/>
    </location>
</feature>
<dbReference type="SMART" id="SM00297">
    <property type="entry name" value="BROMO"/>
    <property type="match status" value="1"/>
</dbReference>
<organism evidence="5 6">
    <name type="scientific">Strigamia maritima</name>
    <name type="common">European centipede</name>
    <name type="synonym">Geophilus maritimus</name>
    <dbReference type="NCBI Taxonomy" id="126957"/>
    <lineage>
        <taxon>Eukaryota</taxon>
        <taxon>Metazoa</taxon>
        <taxon>Ecdysozoa</taxon>
        <taxon>Arthropoda</taxon>
        <taxon>Myriapoda</taxon>
        <taxon>Chilopoda</taxon>
        <taxon>Pleurostigmophora</taxon>
        <taxon>Geophilomorpha</taxon>
        <taxon>Linotaeniidae</taxon>
        <taxon>Strigamia</taxon>
    </lineage>
</organism>
<feature type="domain" description="Bromo" evidence="4">
    <location>
        <begin position="691"/>
        <end position="761"/>
    </location>
</feature>
<feature type="compositionally biased region" description="Basic and acidic residues" evidence="3">
    <location>
        <begin position="497"/>
        <end position="513"/>
    </location>
</feature>
<dbReference type="Gene3D" id="1.20.920.10">
    <property type="entry name" value="Bromodomain-like"/>
    <property type="match status" value="1"/>
</dbReference>
<dbReference type="eggNOG" id="ENOG502QRPS">
    <property type="taxonomic scope" value="Eukaryota"/>
</dbReference>
<feature type="region of interest" description="Disordered" evidence="3">
    <location>
        <begin position="448"/>
        <end position="644"/>
    </location>
</feature>
<feature type="region of interest" description="Disordered" evidence="3">
    <location>
        <begin position="155"/>
        <end position="246"/>
    </location>
</feature>
<dbReference type="EnsemblMetazoa" id="SMAR000620-RA">
    <property type="protein sequence ID" value="SMAR000620-PA"/>
    <property type="gene ID" value="SMAR000620"/>
</dbReference>
<evidence type="ECO:0000313" key="6">
    <source>
        <dbReference type="Proteomes" id="UP000014500"/>
    </source>
</evidence>
<dbReference type="Proteomes" id="UP000014500">
    <property type="component" value="Unassembled WGS sequence"/>
</dbReference>
<accession>T1IIC5</accession>
<sequence>MRSGDQNWVSVSRAIKVFGEPNRPADWFSQKNCALQYSDLLEKVETPKRKRGEREIETPGECIVKKLTQERIDELTKITEDCQQKHKKLKLYHDQVCSGSLDNELQTIWQQILDDKKKIKEDEEKHEKWLVEREATRQAAIASMKSAKIPAIPIAKQKKGNKQNRNLRRNSFQSDHGSESESITNSPMDGTIKLEPVVIEETSTSSSVPEEPTKPSPMPPVSPLLTSLLKNPSPATAHPGFGSLQSIILPPKEEPIEKLNLSSSPSAASKPTEEIPPKTYLSPSAGAPTLSRLLELPLTSPGKPLPPLPITSTISTPPPQTTENVIEVEVEVEEKPPLPLLPTSPVPPIDTTPSTETVELEQSTNEIKTEMEVVLEEEETIDKENITNDTAGTEELTISTEKIEELDSTPKPIEEPTVVEEIISFQDEQDVQTNVEIQEENEIEIAVQEDVPVVSETKEPEEEIKVKEEIEPSIEEKPEIPVEIEPPPPVVEPPIEIEEKPVVLREPSPERPPTKQIGTPKINRGKRERGFRRSSAAKHEKATPKVEDVPTEAVVENRETSDKEVKEKPVEKKPIEEKTRGRKPKRRRETKESSEDSNDVNLAKRKQPLRREKRKPESTQKRSRRFKPETSSSSDEDLKIETKEETVVKMEIPFDSIPNSPSSLSHSDDPDSLRDYKLWKKAIMLVWRSAANHKYANVFLHPVTDDVAPGYSSVVYRSMDLSQIKKSVESGAIKTTSEFQRDMLLMFQNAIMYNSSDHDVFHMAVEMQKEVQSHIQDFVTTQLMAQTTEAPKNLRRETRELSHKRTASSEFRDRVERSTPEVEGNKTKKRRTRAAEHD</sequence>
<dbReference type="SUPFAM" id="SSF47370">
    <property type="entry name" value="Bromodomain"/>
    <property type="match status" value="1"/>
</dbReference>
<evidence type="ECO:0000256" key="3">
    <source>
        <dbReference type="SAM" id="MobiDB-lite"/>
    </source>
</evidence>
<dbReference type="OMA" id="FGTRECE"/>
<feature type="compositionally biased region" description="Basic and acidic residues" evidence="3">
    <location>
        <begin position="537"/>
        <end position="548"/>
    </location>
</feature>
<feature type="compositionally biased region" description="Basic and acidic residues" evidence="3">
    <location>
        <begin position="463"/>
        <end position="480"/>
    </location>
</feature>
<dbReference type="CDD" id="cd05507">
    <property type="entry name" value="Bromo_brd8_like"/>
    <property type="match status" value="1"/>
</dbReference>
<evidence type="ECO:0000313" key="5">
    <source>
        <dbReference type="EnsemblMetazoa" id="SMAR000620-PA"/>
    </source>
</evidence>
<feature type="compositionally biased region" description="Pro residues" evidence="3">
    <location>
        <begin position="337"/>
        <end position="350"/>
    </location>
</feature>
<dbReference type="Pfam" id="PF00439">
    <property type="entry name" value="Bromodomain"/>
    <property type="match status" value="1"/>
</dbReference>
<feature type="region of interest" description="Disordered" evidence="3">
    <location>
        <begin position="333"/>
        <end position="414"/>
    </location>
</feature>
<dbReference type="PROSITE" id="PS50014">
    <property type="entry name" value="BROMODOMAIN_2"/>
    <property type="match status" value="1"/>
</dbReference>
<feature type="compositionally biased region" description="Low complexity" evidence="3">
    <location>
        <begin position="310"/>
        <end position="320"/>
    </location>
</feature>
<dbReference type="PhylomeDB" id="T1IIC5"/>
<feature type="compositionally biased region" description="Basic residues" evidence="3">
    <location>
        <begin position="156"/>
        <end position="168"/>
    </location>
</feature>
<evidence type="ECO:0000259" key="4">
    <source>
        <dbReference type="PROSITE" id="PS50014"/>
    </source>
</evidence>
<dbReference type="PRINTS" id="PR00503">
    <property type="entry name" value="BROMODOMAIN"/>
</dbReference>
<feature type="compositionally biased region" description="Low complexity" evidence="3">
    <location>
        <begin position="195"/>
        <end position="210"/>
    </location>
</feature>
<dbReference type="AlphaFoldDB" id="T1IIC5"/>
<protein>
    <recommendedName>
        <fullName evidence="4">Bromo domain-containing protein</fullName>
    </recommendedName>
</protein>
<evidence type="ECO:0000256" key="2">
    <source>
        <dbReference type="PROSITE-ProRule" id="PRU00035"/>
    </source>
</evidence>
<dbReference type="PANTHER" id="PTHR15398">
    <property type="entry name" value="BROMODOMAIN-CONTAINING PROTEIN 8"/>
    <property type="match status" value="1"/>
</dbReference>
<feature type="compositionally biased region" description="Polar residues" evidence="3">
    <location>
        <begin position="387"/>
        <end position="400"/>
    </location>
</feature>
<reference evidence="6" key="1">
    <citation type="submission" date="2011-05" db="EMBL/GenBank/DDBJ databases">
        <authorList>
            <person name="Richards S.R."/>
            <person name="Qu J."/>
            <person name="Jiang H."/>
            <person name="Jhangiani S.N."/>
            <person name="Agravi P."/>
            <person name="Goodspeed R."/>
            <person name="Gross S."/>
            <person name="Mandapat C."/>
            <person name="Jackson L."/>
            <person name="Mathew T."/>
            <person name="Pu L."/>
            <person name="Thornton R."/>
            <person name="Saada N."/>
            <person name="Wilczek-Boney K.B."/>
            <person name="Lee S."/>
            <person name="Kovar C."/>
            <person name="Wu Y."/>
            <person name="Scherer S.E."/>
            <person name="Worley K.C."/>
            <person name="Muzny D.M."/>
            <person name="Gibbs R."/>
        </authorList>
    </citation>
    <scope>NUCLEOTIDE SEQUENCE</scope>
    <source>
        <strain evidence="6">Brora</strain>
    </source>
</reference>
<feature type="compositionally biased region" description="Basic residues" evidence="3">
    <location>
        <begin position="603"/>
        <end position="613"/>
    </location>
</feature>
<dbReference type="InterPro" id="IPR001487">
    <property type="entry name" value="Bromodomain"/>
</dbReference>
<feature type="region of interest" description="Disordered" evidence="3">
    <location>
        <begin position="651"/>
        <end position="670"/>
    </location>
</feature>
<dbReference type="InterPro" id="IPR036427">
    <property type="entry name" value="Bromodomain-like_sf"/>
</dbReference>
<feature type="compositionally biased region" description="Polar residues" evidence="3">
    <location>
        <begin position="351"/>
        <end position="365"/>
    </location>
</feature>
<feature type="region of interest" description="Disordered" evidence="3">
    <location>
        <begin position="258"/>
        <end position="320"/>
    </location>
</feature>
<feature type="region of interest" description="Disordered" evidence="3">
    <location>
        <begin position="793"/>
        <end position="838"/>
    </location>
</feature>
<dbReference type="InterPro" id="IPR037966">
    <property type="entry name" value="Brd8_Bromo_dom"/>
</dbReference>
<dbReference type="GO" id="GO:0035267">
    <property type="term" value="C:NuA4 histone acetyltransferase complex"/>
    <property type="evidence" value="ECO:0007669"/>
    <property type="project" value="TreeGrafter"/>
</dbReference>
<feature type="compositionally biased region" description="Basic and acidic residues" evidence="3">
    <location>
        <begin position="793"/>
        <end position="803"/>
    </location>
</feature>
<dbReference type="STRING" id="126957.T1IIC5"/>
<name>T1IIC5_STRMM</name>
<feature type="compositionally biased region" description="Basic residues" evidence="3">
    <location>
        <begin position="523"/>
        <end position="536"/>
    </location>
</feature>
<feature type="compositionally biased region" description="Basic and acidic residues" evidence="3">
    <location>
        <begin position="810"/>
        <end position="826"/>
    </location>
</feature>
<feature type="compositionally biased region" description="Polar residues" evidence="3">
    <location>
        <begin position="260"/>
        <end position="269"/>
    </location>
</feature>
<evidence type="ECO:0000256" key="1">
    <source>
        <dbReference type="ARBA" id="ARBA00023117"/>
    </source>
</evidence>
<keyword evidence="6" id="KW-1185">Reference proteome</keyword>
<feature type="compositionally biased region" description="Basic and acidic residues" evidence="3">
    <location>
        <begin position="555"/>
        <end position="579"/>
    </location>
</feature>
<reference evidence="5" key="2">
    <citation type="submission" date="2015-02" db="UniProtKB">
        <authorList>
            <consortium name="EnsemblMetazoa"/>
        </authorList>
    </citation>
    <scope>IDENTIFICATION</scope>
</reference>
<dbReference type="EMBL" id="AFFK01014253">
    <property type="status" value="NOT_ANNOTATED_CDS"/>
    <property type="molecule type" value="Genomic_DNA"/>
</dbReference>
<feature type="compositionally biased region" description="Low complexity" evidence="3">
    <location>
        <begin position="655"/>
        <end position="665"/>
    </location>
</feature>
<proteinExistence type="predicted"/>
<dbReference type="HOGENOM" id="CLU_007253_1_0_1"/>